<gene>
    <name evidence="1" type="ORF">KCG35_20140</name>
</gene>
<comment type="caution">
    <text evidence="1">The sequence shown here is derived from an EMBL/GenBank/DDBJ whole genome shotgun (WGS) entry which is preliminary data.</text>
</comment>
<name>A0ABS5ZK76_9GAMM</name>
<dbReference type="EMBL" id="JAGSOY010000076">
    <property type="protein sequence ID" value="MBU2713382.1"/>
    <property type="molecule type" value="Genomic_DNA"/>
</dbReference>
<sequence>MKLNNNEFQKLFLTVMQESGLIRRLHTQFTSYKQEDVIVSATVNHPILTMQGQQSIVKNNCYVVSPMTQLIYFTRDELPKVNSRILRTFCMGLTYLLEVPFRWAKLDQIQILNNLCLSTNFYAKVWKTINLTALREQALGQYPHHALMLRSLNDQEYPEIITKAKEDGWLPIVNRQVYLFMDFQKWQQKRDARADLKLLKQPDWDFRILDPNNQAQMKIAEDYYNQLYLDKYSKHNIQFTSNYLAQCSKAGLLKLYGLFHKQQMLGVVGFCGIDGTLTVPIIGYNMQMPKKMALYRRLVAFNLSYAQQNNFKLNLSAGAPDFKRLRGAEAVIEYNFVYIQHLSHYQQTVWRFLSWLSQRLYKPMLERFEL</sequence>
<dbReference type="RefSeq" id="WP_215821669.1">
    <property type="nucleotide sequence ID" value="NZ_JAGSOY010000076.1"/>
</dbReference>
<accession>A0ABS5ZK76</accession>
<proteinExistence type="predicted"/>
<organism evidence="1 2">
    <name type="scientific">Zooshikella harenae</name>
    <dbReference type="NCBI Taxonomy" id="2827238"/>
    <lineage>
        <taxon>Bacteria</taxon>
        <taxon>Pseudomonadati</taxon>
        <taxon>Pseudomonadota</taxon>
        <taxon>Gammaproteobacteria</taxon>
        <taxon>Oceanospirillales</taxon>
        <taxon>Zooshikellaceae</taxon>
        <taxon>Zooshikella</taxon>
    </lineage>
</organism>
<evidence type="ECO:0000313" key="1">
    <source>
        <dbReference type="EMBL" id="MBU2713382.1"/>
    </source>
</evidence>
<evidence type="ECO:0000313" key="2">
    <source>
        <dbReference type="Proteomes" id="UP000690515"/>
    </source>
</evidence>
<dbReference type="Proteomes" id="UP000690515">
    <property type="component" value="Unassembled WGS sequence"/>
</dbReference>
<keyword evidence="2" id="KW-1185">Reference proteome</keyword>
<protein>
    <recommendedName>
        <fullName evidence="3">GNAT family N-acetyltransferase</fullName>
    </recommendedName>
</protein>
<reference evidence="1 2" key="1">
    <citation type="submission" date="2021-04" db="EMBL/GenBank/DDBJ databases">
        <authorList>
            <person name="Pira H."/>
            <person name="Risdian C."/>
            <person name="Wink J."/>
        </authorList>
    </citation>
    <scope>NUCLEOTIDE SEQUENCE [LARGE SCALE GENOMIC DNA]</scope>
    <source>
        <strain evidence="1 2">WH53</strain>
    </source>
</reference>
<evidence type="ECO:0008006" key="3">
    <source>
        <dbReference type="Google" id="ProtNLM"/>
    </source>
</evidence>